<dbReference type="CDD" id="cd22857">
    <property type="entry name" value="WDR74"/>
    <property type="match status" value="1"/>
</dbReference>
<dbReference type="SUPFAM" id="SSF50978">
    <property type="entry name" value="WD40 repeat-like"/>
    <property type="match status" value="1"/>
</dbReference>
<dbReference type="SMART" id="SM00320">
    <property type="entry name" value="WD40"/>
    <property type="match status" value="4"/>
</dbReference>
<dbReference type="InterPro" id="IPR015943">
    <property type="entry name" value="WD40/YVTN_repeat-like_dom_sf"/>
</dbReference>
<protein>
    <submittedName>
        <fullName evidence="3">WD repeat-containing protein 74-like</fullName>
    </submittedName>
</protein>
<evidence type="ECO:0000313" key="3">
    <source>
        <dbReference type="RefSeq" id="XP_013773061.1"/>
    </source>
</evidence>
<dbReference type="GeneID" id="106458146"/>
<dbReference type="PANTHER" id="PTHR16038:SF4">
    <property type="entry name" value="WD REPEAT-CONTAINING PROTEIN 74"/>
    <property type="match status" value="1"/>
</dbReference>
<gene>
    <name evidence="3" type="primary">LOC106458146</name>
</gene>
<organism evidence="2 3">
    <name type="scientific">Limulus polyphemus</name>
    <name type="common">Atlantic horseshoe crab</name>
    <dbReference type="NCBI Taxonomy" id="6850"/>
    <lineage>
        <taxon>Eukaryota</taxon>
        <taxon>Metazoa</taxon>
        <taxon>Ecdysozoa</taxon>
        <taxon>Arthropoda</taxon>
        <taxon>Chelicerata</taxon>
        <taxon>Merostomata</taxon>
        <taxon>Xiphosura</taxon>
        <taxon>Limulidae</taxon>
        <taxon>Limulus</taxon>
    </lineage>
</organism>
<evidence type="ECO:0000313" key="2">
    <source>
        <dbReference type="Proteomes" id="UP000694941"/>
    </source>
</evidence>
<reference evidence="3" key="1">
    <citation type="submission" date="2025-08" db="UniProtKB">
        <authorList>
            <consortium name="RefSeq"/>
        </authorList>
    </citation>
    <scope>IDENTIFICATION</scope>
    <source>
        <tissue evidence="3">Muscle</tissue>
    </source>
</reference>
<dbReference type="InterPro" id="IPR036322">
    <property type="entry name" value="WD40_repeat_dom_sf"/>
</dbReference>
<dbReference type="RefSeq" id="XP_013773061.1">
    <property type="nucleotide sequence ID" value="XM_013917607.2"/>
</dbReference>
<dbReference type="PANTHER" id="PTHR16038">
    <property type="entry name" value="NOP SEVEN ASSOCIATED PROTEIN 1"/>
    <property type="match status" value="1"/>
</dbReference>
<feature type="region of interest" description="Disordered" evidence="1">
    <location>
        <begin position="322"/>
        <end position="394"/>
    </location>
</feature>
<dbReference type="InterPro" id="IPR037379">
    <property type="entry name" value="WDR74/Nsa1"/>
</dbReference>
<proteinExistence type="predicted"/>
<feature type="compositionally biased region" description="Basic and acidic residues" evidence="1">
    <location>
        <begin position="359"/>
        <end position="373"/>
    </location>
</feature>
<dbReference type="Gene3D" id="2.130.10.10">
    <property type="entry name" value="YVTN repeat-like/Quinoprotein amine dehydrogenase"/>
    <property type="match status" value="2"/>
</dbReference>
<dbReference type="Proteomes" id="UP000694941">
    <property type="component" value="Unplaced"/>
</dbReference>
<evidence type="ECO:0000256" key="1">
    <source>
        <dbReference type="SAM" id="MobiDB-lite"/>
    </source>
</evidence>
<dbReference type="InterPro" id="IPR001680">
    <property type="entry name" value="WD40_rpt"/>
</dbReference>
<dbReference type="Pfam" id="PF00400">
    <property type="entry name" value="WD40"/>
    <property type="match status" value="1"/>
</dbReference>
<feature type="compositionally biased region" description="Acidic residues" evidence="1">
    <location>
        <begin position="329"/>
        <end position="342"/>
    </location>
</feature>
<name>A0ABM1B1T0_LIMPO</name>
<keyword evidence="2" id="KW-1185">Reference proteome</keyword>
<accession>A0ABM1B1T0</accession>
<sequence>MMTEECERFDMLIGCETGYFKGVNTVKKKSCNLNKLNSLRKEDEVMLMCWNNEEETEVCLGLRRQLVKTFSVDRLCFTDEVDISGGSGPPRGLAKCEGNLLTCVESGLVSVWNVHHTKTAEFEVGDNICRMRQSPFKPSILATGGKENNLKLWDVQNPEKPVFVAKNVRPDFLDLRIPVWVLDIQFLPGTEKVVVGTGTHAIHVYDPLTPQRRPVLTVEFDEYPITALAVAHSANNVVVGNTRGRMALIDLRKKALAHAYRGVAGSIRCIACHPVKPLVASCGLDRFVRVHDINSHKLQLKMYLKSRLNCLLMKTEDKIVEESKNNSNDTDEMSDEDVDQESDSLWLNMENIGDEENDKQERHVKDVNQYREKKNLKRLRYGSTQTKSHFKRKR</sequence>